<evidence type="ECO:0000313" key="1">
    <source>
        <dbReference type="EMBL" id="OAJ92427.1"/>
    </source>
</evidence>
<dbReference type="RefSeq" id="WP_054962503.1">
    <property type="nucleotide sequence ID" value="NZ_LLEI02000083.1"/>
</dbReference>
<evidence type="ECO:0008006" key="3">
    <source>
        <dbReference type="Google" id="ProtNLM"/>
    </source>
</evidence>
<name>A0A177XV29_9VIBR</name>
<gene>
    <name evidence="1" type="ORF">APB76_20755</name>
</gene>
<evidence type="ECO:0000313" key="2">
    <source>
        <dbReference type="Proteomes" id="UP000078406"/>
    </source>
</evidence>
<dbReference type="Pfam" id="PF11185">
    <property type="entry name" value="DUF2971"/>
    <property type="match status" value="1"/>
</dbReference>
<comment type="caution">
    <text evidence="1">The sequence shown here is derived from an EMBL/GenBank/DDBJ whole genome shotgun (WGS) entry which is preliminary data.</text>
</comment>
<dbReference type="InterPro" id="IPR021352">
    <property type="entry name" value="DUF2971"/>
</dbReference>
<accession>A0A177XV29</accession>
<protein>
    <recommendedName>
        <fullName evidence="3">DUF2971 domain-containing protein</fullName>
    </recommendedName>
</protein>
<dbReference type="AlphaFoldDB" id="A0A177XV29"/>
<proteinExistence type="predicted"/>
<dbReference type="Proteomes" id="UP000078406">
    <property type="component" value="Unassembled WGS sequence"/>
</dbReference>
<organism evidence="1 2">
    <name type="scientific">Vibrio bivalvicida</name>
    <dbReference type="NCBI Taxonomy" id="1276888"/>
    <lineage>
        <taxon>Bacteria</taxon>
        <taxon>Pseudomonadati</taxon>
        <taxon>Pseudomonadota</taxon>
        <taxon>Gammaproteobacteria</taxon>
        <taxon>Vibrionales</taxon>
        <taxon>Vibrionaceae</taxon>
        <taxon>Vibrio</taxon>
        <taxon>Vibrio oreintalis group</taxon>
    </lineage>
</organism>
<sequence length="283" mass="32416">MKLYKFRQVDTYSLAGLANNTLWFSNLNDFNDPFEGSYILDGKISNSARKLLLEHTEPKSKSAVDKEERQKMLAELGITDDGANKKEFLYKLVSRDFKKALIGTVHDSKAVCLSHYDEDPDLDPLYENLMWSHYANGLRGFCLVFDRDSLLTFHYEQELSIRPIEVKYQDTPITLSISDFVRSNMVLNATPSNMIEEVTQTIGTKSSAWAYEKEFRLLSLEKDNAQPYPPECLAEIVIGEKMPKDQQTLVINTAKSANPDIQIKLARLKENTYQLEIVDYESC</sequence>
<dbReference type="EMBL" id="LLEI02000083">
    <property type="protein sequence ID" value="OAJ92427.1"/>
    <property type="molecule type" value="Genomic_DNA"/>
</dbReference>
<reference evidence="1 2" key="1">
    <citation type="journal article" date="2016" name="Syst. Appl. Microbiol.">
        <title>Vibrio bivalvicida sp. nov., a novel larval pathogen for bivalve molluscs reared in a hatchery.</title>
        <authorList>
            <person name="Dubert J."/>
            <person name="Romalde J.L."/>
            <person name="Prado S."/>
            <person name="Barja J.L."/>
        </authorList>
    </citation>
    <scope>NUCLEOTIDE SEQUENCE [LARGE SCALE GENOMIC DNA]</scope>
    <source>
        <strain evidence="1 2">605</strain>
    </source>
</reference>